<keyword evidence="3" id="KW-1185">Reference proteome</keyword>
<dbReference type="RefSeq" id="WP_244687418.1">
    <property type="nucleotide sequence ID" value="NZ_CP095043.1"/>
</dbReference>
<name>A0ABY4FY20_9MICO</name>
<organism evidence="2 3">
    <name type="scientific">Leucobacter rhizosphaerae</name>
    <dbReference type="NCBI Taxonomy" id="2932245"/>
    <lineage>
        <taxon>Bacteria</taxon>
        <taxon>Bacillati</taxon>
        <taxon>Actinomycetota</taxon>
        <taxon>Actinomycetes</taxon>
        <taxon>Micrococcales</taxon>
        <taxon>Microbacteriaceae</taxon>
        <taxon>Leucobacter</taxon>
    </lineage>
</organism>
<sequence>MTGIRTGRATAPLARGRRVTPEGVTLVWEIAAPSESAVPPKPQDPAARRHMSRRLLRAELDEILPGGHLLVQQCTSCGSTEHGLLRVERTASHAGREAPAAPAPPLVSVSYAGSLAVAGIAPPGSRRFGIDVEWDTPERQRAAREALGAPAGGADPDHPLHAWTRLEAIAKARGRGLRDGWERPNATGLTCTELTLEFGSRADGPDPGAEPHANPGPHPSAILSIALG</sequence>
<evidence type="ECO:0000313" key="3">
    <source>
        <dbReference type="Proteomes" id="UP000831775"/>
    </source>
</evidence>
<dbReference type="Proteomes" id="UP000831775">
    <property type="component" value="Chromosome"/>
</dbReference>
<evidence type="ECO:0000313" key="2">
    <source>
        <dbReference type="EMBL" id="UOQ61177.1"/>
    </source>
</evidence>
<evidence type="ECO:0000256" key="1">
    <source>
        <dbReference type="SAM" id="MobiDB-lite"/>
    </source>
</evidence>
<feature type="region of interest" description="Disordered" evidence="1">
    <location>
        <begin position="199"/>
        <end position="228"/>
    </location>
</feature>
<protein>
    <submittedName>
        <fullName evidence="2">4'-phosphopantetheinyl transferase superfamily protein</fullName>
    </submittedName>
</protein>
<proteinExistence type="predicted"/>
<dbReference type="GO" id="GO:0016740">
    <property type="term" value="F:transferase activity"/>
    <property type="evidence" value="ECO:0007669"/>
    <property type="project" value="UniProtKB-KW"/>
</dbReference>
<dbReference type="EMBL" id="CP095043">
    <property type="protein sequence ID" value="UOQ61177.1"/>
    <property type="molecule type" value="Genomic_DNA"/>
</dbReference>
<accession>A0ABY4FY20</accession>
<reference evidence="2 3" key="1">
    <citation type="submission" date="2022-04" db="EMBL/GenBank/DDBJ databases">
        <title>Leucobacter sp. isolated from rhizosphere of onion.</title>
        <authorList>
            <person name="Won M."/>
            <person name="Lee C.-M."/>
            <person name="Woen H.-Y."/>
            <person name="Kwon S.-W."/>
        </authorList>
    </citation>
    <scope>NUCLEOTIDE SEQUENCE [LARGE SCALE GENOMIC DNA]</scope>
    <source>
        <strain evidence="2 3">H25R-14</strain>
    </source>
</reference>
<gene>
    <name evidence="2" type="ORF">MUN76_04185</name>
</gene>
<keyword evidence="2" id="KW-0808">Transferase</keyword>